<dbReference type="STRING" id="1071400.LBUCD034_0960"/>
<dbReference type="RefSeq" id="WP_014939788.1">
    <property type="nucleotide sequence ID" value="NC_018610.1"/>
</dbReference>
<gene>
    <name evidence="1" type="ORF">LBUCD034_0960</name>
</gene>
<protein>
    <submittedName>
        <fullName evidence="1">Uncharacterized protein</fullName>
    </submittedName>
</protein>
<dbReference type="HOGENOM" id="CLU_3062728_0_0_9"/>
<proteinExistence type="predicted"/>
<dbReference type="EMBL" id="CP003043">
    <property type="protein sequence ID" value="AFS00007.1"/>
    <property type="molecule type" value="Genomic_DNA"/>
</dbReference>
<dbReference type="KEGG" id="lbn:LBUCD034_0960"/>
<dbReference type="PATRIC" id="fig|1071400.3.peg.916"/>
<dbReference type="AlphaFoldDB" id="J9W2W0"/>
<keyword evidence="2" id="KW-1185">Reference proteome</keyword>
<organism evidence="1 2">
    <name type="scientific">Lentilactobacillus buchneri subsp. silagei CD034</name>
    <dbReference type="NCBI Taxonomy" id="1071400"/>
    <lineage>
        <taxon>Bacteria</taxon>
        <taxon>Bacillati</taxon>
        <taxon>Bacillota</taxon>
        <taxon>Bacilli</taxon>
        <taxon>Lactobacillales</taxon>
        <taxon>Lactobacillaceae</taxon>
        <taxon>Lentilactobacillus</taxon>
        <taxon>Lentilactobacillus buchneri subsp. silagei</taxon>
    </lineage>
</organism>
<evidence type="ECO:0000313" key="1">
    <source>
        <dbReference type="EMBL" id="AFS00007.1"/>
    </source>
</evidence>
<sequence length="53" mass="5933">MVKVKKMEQPIHLDGKDCSSINIVDKVHGNELIASVSFNDVILKKGYSIVFED</sequence>
<evidence type="ECO:0000313" key="2">
    <source>
        <dbReference type="Proteomes" id="UP000007332"/>
    </source>
</evidence>
<dbReference type="Proteomes" id="UP000007332">
    <property type="component" value="Chromosome"/>
</dbReference>
<name>J9W2W0_LENBU</name>
<reference evidence="1 2" key="1">
    <citation type="journal article" date="2012" name="J. Biotechnol.">
        <title>Insights into the completely annotated genome of Lactobacillus buchneri CD034, a strain isolated from stable grass silage.</title>
        <authorList>
            <person name="Heinl S."/>
            <person name="Wibberg D."/>
            <person name="Eikmeyer F."/>
            <person name="Szczepanowski R."/>
            <person name="Blom J."/>
            <person name="Linke B."/>
            <person name="Goesmann A."/>
            <person name="Grabherr R."/>
            <person name="Schwab H."/>
            <person name="Puhler A."/>
            <person name="Schluter A."/>
        </authorList>
    </citation>
    <scope>NUCLEOTIDE SEQUENCE [LARGE SCALE GENOMIC DNA]</scope>
    <source>
        <strain evidence="1 2">CD034</strain>
    </source>
</reference>
<accession>J9W2W0</accession>